<keyword evidence="4" id="KW-0663">Pyridoxal phosphate</keyword>
<dbReference type="InterPro" id="IPR015421">
    <property type="entry name" value="PyrdxlP-dep_Trfase_major"/>
</dbReference>
<organism evidence="7 8">
    <name type="scientific">Tagetes erecta</name>
    <name type="common">African marigold</name>
    <dbReference type="NCBI Taxonomy" id="13708"/>
    <lineage>
        <taxon>Eukaryota</taxon>
        <taxon>Viridiplantae</taxon>
        <taxon>Streptophyta</taxon>
        <taxon>Embryophyta</taxon>
        <taxon>Tracheophyta</taxon>
        <taxon>Spermatophyta</taxon>
        <taxon>Magnoliopsida</taxon>
        <taxon>eudicotyledons</taxon>
        <taxon>Gunneridae</taxon>
        <taxon>Pentapetalae</taxon>
        <taxon>asterids</taxon>
        <taxon>campanulids</taxon>
        <taxon>Asterales</taxon>
        <taxon>Asteraceae</taxon>
        <taxon>Asteroideae</taxon>
        <taxon>Heliantheae alliance</taxon>
        <taxon>Tageteae</taxon>
        <taxon>Tagetes</taxon>
    </lineage>
</organism>
<name>A0AAD8KU98_TARER</name>
<sequence>MGGSTDQVHANGRSPAAPNSGDTKNLPLDTLINLDHGDPRMYESFWRKMGDECTFVIKGYESLSYFSNPKNPACWFLEPKLEDSIKALHGAVGNAVTDGYSIVVGTGSSQLLHAVLYAVTSPDQPNQTSVVAAAPYYSSYVEILNLVRSGLYKWDGDAHEFDKDEPYIELVTSPNNPSGVIRGPVVSRDGGILVHDLAYYWPQYTPITSSLEFDIMLFTASKCTGHAGSRIGWALVKDIEVAKKMTKFMEVSTIGVSKESQLRVAKILQVVADRCKRFGSPEGDNFFEFSKNLLTKRWEILRETVKKTQMFTLPKYPLQHCNYTGDVTQAHPAFAWIKYKDGMDDCEMLFKEHKILTRGGKKFGTDPGFVRVSMVSREEEFNLLIDRLSMIQGLNNVDGYAAEIE</sequence>
<dbReference type="GO" id="GO:0006520">
    <property type="term" value="P:amino acid metabolic process"/>
    <property type="evidence" value="ECO:0007669"/>
    <property type="project" value="TreeGrafter"/>
</dbReference>
<reference evidence="7" key="1">
    <citation type="journal article" date="2023" name="bioRxiv">
        <title>Improved chromosome-level genome assembly for marigold (Tagetes erecta).</title>
        <authorList>
            <person name="Jiang F."/>
            <person name="Yuan L."/>
            <person name="Wang S."/>
            <person name="Wang H."/>
            <person name="Xu D."/>
            <person name="Wang A."/>
            <person name="Fan W."/>
        </authorList>
    </citation>
    <scope>NUCLEOTIDE SEQUENCE</scope>
    <source>
        <strain evidence="7">WSJ</strain>
        <tissue evidence="7">Leaf</tissue>
    </source>
</reference>
<evidence type="ECO:0000313" key="8">
    <source>
        <dbReference type="Proteomes" id="UP001229421"/>
    </source>
</evidence>
<dbReference type="EMBL" id="JAUHHV010000005">
    <property type="protein sequence ID" value="KAK1425890.1"/>
    <property type="molecule type" value="Genomic_DNA"/>
</dbReference>
<dbReference type="InterPro" id="IPR050478">
    <property type="entry name" value="Ethylene_sulfur-biosynth"/>
</dbReference>
<evidence type="ECO:0000256" key="3">
    <source>
        <dbReference type="ARBA" id="ARBA00022576"/>
    </source>
</evidence>
<comment type="similarity">
    <text evidence="2">Belongs to the alliinase family.</text>
</comment>
<dbReference type="PANTHER" id="PTHR43795:SF15">
    <property type="entry name" value="TRYPTOPHAN AMINOTRANSFERASE-RELATED PROTEIN 1"/>
    <property type="match status" value="1"/>
</dbReference>
<proteinExistence type="inferred from homology"/>
<dbReference type="InterPro" id="IPR015422">
    <property type="entry name" value="PyrdxlP-dep_Trfase_small"/>
</dbReference>
<evidence type="ECO:0000256" key="5">
    <source>
        <dbReference type="SAM" id="MobiDB-lite"/>
    </source>
</evidence>
<dbReference type="Pfam" id="PF04864">
    <property type="entry name" value="Alliinase_C"/>
    <property type="match status" value="1"/>
</dbReference>
<dbReference type="AlphaFoldDB" id="A0AAD8KU98"/>
<keyword evidence="3" id="KW-0032">Aminotransferase</keyword>
<comment type="caution">
    <text evidence="7">The sequence shown here is derived from an EMBL/GenBank/DDBJ whole genome shotgun (WGS) entry which is preliminary data.</text>
</comment>
<feature type="domain" description="Alliinase C-terminal" evidence="6">
    <location>
        <begin position="32"/>
        <end position="391"/>
    </location>
</feature>
<gene>
    <name evidence="7" type="ORF">QVD17_21252</name>
</gene>
<evidence type="ECO:0000259" key="6">
    <source>
        <dbReference type="Pfam" id="PF04864"/>
    </source>
</evidence>
<evidence type="ECO:0000256" key="4">
    <source>
        <dbReference type="ARBA" id="ARBA00022898"/>
    </source>
</evidence>
<dbReference type="InterPro" id="IPR015424">
    <property type="entry name" value="PyrdxlP-dep_Trfase"/>
</dbReference>
<dbReference type="CDD" id="cd00609">
    <property type="entry name" value="AAT_like"/>
    <property type="match status" value="1"/>
</dbReference>
<dbReference type="InterPro" id="IPR006948">
    <property type="entry name" value="Alliinase_C"/>
</dbReference>
<dbReference type="GO" id="GO:0016846">
    <property type="term" value="F:carbon-sulfur lyase activity"/>
    <property type="evidence" value="ECO:0007669"/>
    <property type="project" value="InterPro"/>
</dbReference>
<dbReference type="Proteomes" id="UP001229421">
    <property type="component" value="Unassembled WGS sequence"/>
</dbReference>
<keyword evidence="3" id="KW-0808">Transferase</keyword>
<keyword evidence="8" id="KW-1185">Reference proteome</keyword>
<protein>
    <recommendedName>
        <fullName evidence="6">Alliinase C-terminal domain-containing protein</fullName>
    </recommendedName>
</protein>
<dbReference type="InterPro" id="IPR037029">
    <property type="entry name" value="Alliinase_N_sf"/>
</dbReference>
<evidence type="ECO:0000313" key="7">
    <source>
        <dbReference type="EMBL" id="KAK1425890.1"/>
    </source>
</evidence>
<accession>A0AAD8KU98</accession>
<evidence type="ECO:0000256" key="1">
    <source>
        <dbReference type="ARBA" id="ARBA00001933"/>
    </source>
</evidence>
<dbReference type="SUPFAM" id="SSF53383">
    <property type="entry name" value="PLP-dependent transferases"/>
    <property type="match status" value="1"/>
</dbReference>
<feature type="region of interest" description="Disordered" evidence="5">
    <location>
        <begin position="1"/>
        <end position="27"/>
    </location>
</feature>
<dbReference type="Gene3D" id="3.40.640.10">
    <property type="entry name" value="Type I PLP-dependent aspartate aminotransferase-like (Major domain)"/>
    <property type="match status" value="1"/>
</dbReference>
<dbReference type="Gene3D" id="2.10.25.30">
    <property type="entry name" value="EGF-like, alliinase"/>
    <property type="match status" value="1"/>
</dbReference>
<evidence type="ECO:0000256" key="2">
    <source>
        <dbReference type="ARBA" id="ARBA00006312"/>
    </source>
</evidence>
<comment type="cofactor">
    <cofactor evidence="1">
        <name>pyridoxal 5'-phosphate</name>
        <dbReference type="ChEBI" id="CHEBI:597326"/>
    </cofactor>
</comment>
<dbReference type="PANTHER" id="PTHR43795">
    <property type="entry name" value="BIFUNCTIONAL ASPARTATE AMINOTRANSFERASE AND GLUTAMATE/ASPARTATE-PREPHENATE AMINOTRANSFERASE-RELATED"/>
    <property type="match status" value="1"/>
</dbReference>
<dbReference type="Gene3D" id="3.90.1150.10">
    <property type="entry name" value="Aspartate Aminotransferase, domain 1"/>
    <property type="match status" value="1"/>
</dbReference>
<dbReference type="GO" id="GO:0008483">
    <property type="term" value="F:transaminase activity"/>
    <property type="evidence" value="ECO:0007669"/>
    <property type="project" value="UniProtKB-KW"/>
</dbReference>